<proteinExistence type="inferred from homology"/>
<dbReference type="NCBIfam" id="NF003967">
    <property type="entry name" value="PRK05461.1"/>
    <property type="match status" value="1"/>
</dbReference>
<dbReference type="PANTHER" id="PTHR14289">
    <property type="entry name" value="F-BOX ONLY PROTEIN 3"/>
    <property type="match status" value="1"/>
</dbReference>
<dbReference type="InterPro" id="IPR036767">
    <property type="entry name" value="ApaG_sf"/>
</dbReference>
<dbReference type="Pfam" id="PF04379">
    <property type="entry name" value="DUF525"/>
    <property type="match status" value="1"/>
</dbReference>
<evidence type="ECO:0000313" key="4">
    <source>
        <dbReference type="EMBL" id="SBS27976.1"/>
    </source>
</evidence>
<dbReference type="AlphaFoldDB" id="A0A1A8T8T9"/>
<keyword evidence="5" id="KW-1185">Reference proteome</keyword>
<dbReference type="Proteomes" id="UP000092544">
    <property type="component" value="Unassembled WGS sequence"/>
</dbReference>
<accession>A0A1A8T8T9</accession>
<dbReference type="Gene3D" id="2.60.40.1470">
    <property type="entry name" value="ApaG domain"/>
    <property type="match status" value="1"/>
</dbReference>
<evidence type="ECO:0000256" key="1">
    <source>
        <dbReference type="ARBA" id="ARBA00017693"/>
    </source>
</evidence>
<evidence type="ECO:0000256" key="2">
    <source>
        <dbReference type="HAMAP-Rule" id="MF_00791"/>
    </source>
</evidence>
<dbReference type="RefSeq" id="WP_083200861.1">
    <property type="nucleotide sequence ID" value="NZ_FLOB01000002.1"/>
</dbReference>
<dbReference type="STRING" id="1792290.MSP8886_01018"/>
<evidence type="ECO:0000313" key="5">
    <source>
        <dbReference type="Proteomes" id="UP000092544"/>
    </source>
</evidence>
<evidence type="ECO:0000259" key="3">
    <source>
        <dbReference type="PROSITE" id="PS51087"/>
    </source>
</evidence>
<dbReference type="PROSITE" id="PS51087">
    <property type="entry name" value="APAG"/>
    <property type="match status" value="1"/>
</dbReference>
<dbReference type="GO" id="GO:0070987">
    <property type="term" value="P:error-free translesion synthesis"/>
    <property type="evidence" value="ECO:0007669"/>
    <property type="project" value="TreeGrafter"/>
</dbReference>
<dbReference type="InterPro" id="IPR007474">
    <property type="entry name" value="ApaG_domain"/>
</dbReference>
<name>A0A1A8T8T9_9GAMM</name>
<feature type="domain" description="ApaG" evidence="3">
    <location>
        <begin position="1"/>
        <end position="124"/>
    </location>
</feature>
<organism evidence="4 5">
    <name type="scientific">Marinomonas spartinae</name>
    <dbReference type="NCBI Taxonomy" id="1792290"/>
    <lineage>
        <taxon>Bacteria</taxon>
        <taxon>Pseudomonadati</taxon>
        <taxon>Pseudomonadota</taxon>
        <taxon>Gammaproteobacteria</taxon>
        <taxon>Oceanospirillales</taxon>
        <taxon>Oceanospirillaceae</taxon>
        <taxon>Marinomonas</taxon>
    </lineage>
</organism>
<dbReference type="PANTHER" id="PTHR14289:SF16">
    <property type="entry name" value="POLYMERASE DELTA-INTERACTING PROTEIN 2"/>
    <property type="match status" value="1"/>
</dbReference>
<dbReference type="HAMAP" id="MF_00791">
    <property type="entry name" value="ApaG"/>
    <property type="match status" value="1"/>
</dbReference>
<dbReference type="OrthoDB" id="9795226at2"/>
<reference evidence="4 5" key="1">
    <citation type="submission" date="2016-06" db="EMBL/GenBank/DDBJ databases">
        <authorList>
            <person name="Kjaerup R.B."/>
            <person name="Dalgaard T.S."/>
            <person name="Juul-Madsen H.R."/>
        </authorList>
    </citation>
    <scope>NUCLEOTIDE SEQUENCE [LARGE SCALE GENOMIC DNA]</scope>
    <source>
        <strain evidence="4 5">CECT 8886</strain>
    </source>
</reference>
<protein>
    <recommendedName>
        <fullName evidence="1 2">Protein ApaG</fullName>
    </recommendedName>
</protein>
<dbReference type="EMBL" id="FLOB01000002">
    <property type="protein sequence ID" value="SBS27976.1"/>
    <property type="molecule type" value="Genomic_DNA"/>
</dbReference>
<gene>
    <name evidence="2 4" type="primary">apaG</name>
    <name evidence="4" type="ORF">MSP8886_01018</name>
</gene>
<dbReference type="SUPFAM" id="SSF110069">
    <property type="entry name" value="ApaG-like"/>
    <property type="match status" value="1"/>
</dbReference>
<dbReference type="InterPro" id="IPR023065">
    <property type="entry name" value="Uncharacterised_ApaG"/>
</dbReference>
<sequence>MIKYDIAVNVQAEYLPHQSTPSESRYVFAYHITITNCGTQAAKLLSRHWIITNGNEKIQEVKGSGVVGEYPHLESGESFQYSSGTVMDTVVGSMHGSYQFVADDGTEFEAPIRAFRLSVPNQVH</sequence>